<comment type="caution">
    <text evidence="1">The sequence shown here is derived from an EMBL/GenBank/DDBJ whole genome shotgun (WGS) entry which is preliminary data.</text>
</comment>
<evidence type="ECO:0000313" key="2">
    <source>
        <dbReference type="Proteomes" id="UP000799754"/>
    </source>
</evidence>
<proteinExistence type="predicted"/>
<protein>
    <submittedName>
        <fullName evidence="1">Uncharacterized protein</fullName>
    </submittedName>
</protein>
<keyword evidence="2" id="KW-1185">Reference proteome</keyword>
<reference evidence="1" key="1">
    <citation type="journal article" date="2020" name="Stud. Mycol.">
        <title>101 Dothideomycetes genomes: a test case for predicting lifestyles and emergence of pathogens.</title>
        <authorList>
            <person name="Haridas S."/>
            <person name="Albert R."/>
            <person name="Binder M."/>
            <person name="Bloem J."/>
            <person name="Labutti K."/>
            <person name="Salamov A."/>
            <person name="Andreopoulos B."/>
            <person name="Baker S."/>
            <person name="Barry K."/>
            <person name="Bills G."/>
            <person name="Bluhm B."/>
            <person name="Cannon C."/>
            <person name="Castanera R."/>
            <person name="Culley D."/>
            <person name="Daum C."/>
            <person name="Ezra D."/>
            <person name="Gonzalez J."/>
            <person name="Henrissat B."/>
            <person name="Kuo A."/>
            <person name="Liang C."/>
            <person name="Lipzen A."/>
            <person name="Lutzoni F."/>
            <person name="Magnuson J."/>
            <person name="Mondo S."/>
            <person name="Nolan M."/>
            <person name="Ohm R."/>
            <person name="Pangilinan J."/>
            <person name="Park H.-J."/>
            <person name="Ramirez L."/>
            <person name="Alfaro M."/>
            <person name="Sun H."/>
            <person name="Tritt A."/>
            <person name="Yoshinaga Y."/>
            <person name="Zwiers L.-H."/>
            <person name="Turgeon B."/>
            <person name="Goodwin S."/>
            <person name="Spatafora J."/>
            <person name="Crous P."/>
            <person name="Grigoriev I."/>
        </authorList>
    </citation>
    <scope>NUCLEOTIDE SEQUENCE</scope>
    <source>
        <strain evidence="1">CBS 525.71</strain>
    </source>
</reference>
<gene>
    <name evidence="1" type="ORF">BU25DRAFT_405143</name>
</gene>
<name>A0ACB6SGX6_9PLEO</name>
<accession>A0ACB6SGX6</accession>
<evidence type="ECO:0000313" key="1">
    <source>
        <dbReference type="EMBL" id="KAF2633223.1"/>
    </source>
</evidence>
<sequence>MRVKDAPRAPACFPAVDTYCGFLSLPTELRCHIYDYLLAEPHAITISAGYTTIFGHRIRDKARKVDVPGLPLDLAPIVRSNHDAALLSVATPPEVALDKEDAWTGGKPQLQLPGPLALLRTCRMVNDELKDYMRGRKARKAARSKETPTAADDTEGLSLYVSYPHGVLVLNHLYPSLLKQARRVYISGYYTSAKESDLPVNASLDSNADLSLTPQSSFAATPVRSMYHATANPTPCLRSSRTRLRLDPPPQRQAPPTKSPTTFPAFDKSTSSAALAALEDTLRVLFSSTPAPTPSAPPQLISLQARILYPGAESYSGVWSDESSPVSHLLRGICGGKIDMQVKRGSLGCGVTVGVAPQPEKRVVSTSWENWRVIEQAPVGLNGRRMTGRGREVRLSDLDQFLTEV</sequence>
<dbReference type="EMBL" id="MU006701">
    <property type="protein sequence ID" value="KAF2633223.1"/>
    <property type="molecule type" value="Genomic_DNA"/>
</dbReference>
<organism evidence="1 2">
    <name type="scientific">Macroventuria anomochaeta</name>
    <dbReference type="NCBI Taxonomy" id="301207"/>
    <lineage>
        <taxon>Eukaryota</taxon>
        <taxon>Fungi</taxon>
        <taxon>Dikarya</taxon>
        <taxon>Ascomycota</taxon>
        <taxon>Pezizomycotina</taxon>
        <taxon>Dothideomycetes</taxon>
        <taxon>Pleosporomycetidae</taxon>
        <taxon>Pleosporales</taxon>
        <taxon>Pleosporineae</taxon>
        <taxon>Didymellaceae</taxon>
        <taxon>Macroventuria</taxon>
    </lineage>
</organism>
<dbReference type="Proteomes" id="UP000799754">
    <property type="component" value="Unassembled WGS sequence"/>
</dbReference>